<dbReference type="EMBL" id="CACVKT020000721">
    <property type="protein sequence ID" value="CAC5362009.1"/>
    <property type="molecule type" value="Genomic_DNA"/>
</dbReference>
<organism evidence="1 2">
    <name type="scientific">Mytilus coruscus</name>
    <name type="common">Sea mussel</name>
    <dbReference type="NCBI Taxonomy" id="42192"/>
    <lineage>
        <taxon>Eukaryota</taxon>
        <taxon>Metazoa</taxon>
        <taxon>Spiralia</taxon>
        <taxon>Lophotrochozoa</taxon>
        <taxon>Mollusca</taxon>
        <taxon>Bivalvia</taxon>
        <taxon>Autobranchia</taxon>
        <taxon>Pteriomorphia</taxon>
        <taxon>Mytilida</taxon>
        <taxon>Mytiloidea</taxon>
        <taxon>Mytilidae</taxon>
        <taxon>Mytilinae</taxon>
        <taxon>Mytilus</taxon>
    </lineage>
</organism>
<protein>
    <submittedName>
        <fullName evidence="1">Uncharacterized protein</fullName>
    </submittedName>
</protein>
<proteinExistence type="predicted"/>
<dbReference type="OrthoDB" id="5986221at2759"/>
<keyword evidence="2" id="KW-1185">Reference proteome</keyword>
<name>A0A6J8A5Z0_MYTCO</name>
<evidence type="ECO:0000313" key="2">
    <source>
        <dbReference type="Proteomes" id="UP000507470"/>
    </source>
</evidence>
<gene>
    <name evidence="1" type="ORF">MCOR_3921</name>
</gene>
<dbReference type="Proteomes" id="UP000507470">
    <property type="component" value="Unassembled WGS sequence"/>
</dbReference>
<sequence>MNYCNFAKVILARSTKDSAAIDFFNNYDNSKTTSNFVKANYINSVSIQQRHENYNIFMTKYRNLQIPSYDIFKNQLPKLQNYVTNSKYFVHNGKAGEKMRFTDNFSLFNWLKLPENEKQSHKLQDCSTCLTTHGSISSLHKSYSHASSLVQPCKDLVNNINEIIVSPSSSIGKKTVQNVIKVLEPIIETQYNINFKKTLAEVMNMSPRESVVEKNNKIMTSIRETTQQIAESMTENDGDIQNLLASGKSFLQYERERLQTCYVTTDQAERQADDLQTKLASGKKPKTQIGKYANYNFDQQEFLEEVKNHKSTIMNWTRMAIKYNVTLNGKLAGNGGKLKQFAKDNNIDIHRFNPHLRISGRDHLQRIRRSKKRVFRGKLAIPNKRTAKKLKSIIQHKLESKIYDIGLKIAPKEIRKNTIDSSGSKNTEQVSYTPTRTEDLQELRKGIIFDGIPYTFQLRFFSGDGPARQFEAGQQRGGNFSCLCGVHSKEHINLECCFKRTPSDLEDRRAVFLKGESLVKIKQGNINPFQNLTKDELIEELECRGFDTFRLKTKARLQEEMSDLLHGISRPPALLLHYPEKSLTESNISCYEVLPCEPLHDISNVVQNIIQELPHHVKQNSTKLELEKFCNNTIGDKNQIKGSDARLYAIKLSKFIENLQLDGKISSDISQLINSLVEIINIAYSSVERRTPRQILRIINTKSILAEQEERTFGSLRRLAEGTTNRKPGWIVDNTILRFNCQQTENRICSFSKQNSVISQQSKLLSKRENTIFPKEIFGIKSSLFQSHLERIADFLLPGYNIWWHYNGTEIVFHDSVDEPEFRMQGPDTANFRSTSLKKERAIIDDIWQTSLDKAASSELVLPLLHVKTKEDGKLIYKRTNLKSVMKHVSSPTNNISEDETNDNLEETAQKETNQVSSELALLNPINFIPDDNSESTEDYIPNIPIVQGPPEVPAIDQGRKHLEDKENKEKYKSYIKVSRWTVQPTCSKIDVHESLFNKPNKLPANRAKTPLRCKRKLFASEVSKQEIASCRKKTTLDMVVQLLGPSSDVDDCLKYRELKL</sequence>
<dbReference type="AlphaFoldDB" id="A0A6J8A5Z0"/>
<evidence type="ECO:0000313" key="1">
    <source>
        <dbReference type="EMBL" id="CAC5362009.1"/>
    </source>
</evidence>
<reference evidence="1 2" key="1">
    <citation type="submission" date="2020-06" db="EMBL/GenBank/DDBJ databases">
        <authorList>
            <person name="Li R."/>
            <person name="Bekaert M."/>
        </authorList>
    </citation>
    <scope>NUCLEOTIDE SEQUENCE [LARGE SCALE GENOMIC DNA]</scope>
    <source>
        <strain evidence="2">wild</strain>
    </source>
</reference>
<accession>A0A6J8A5Z0</accession>